<dbReference type="InterPro" id="IPR002293">
    <property type="entry name" value="AA/rel_permease1"/>
</dbReference>
<reference evidence="6 7" key="1">
    <citation type="submission" date="2018-08" db="EMBL/GenBank/DDBJ databases">
        <title>Draft genome of the lignicolous fungus Coniochaeta pulveracea.</title>
        <authorList>
            <person name="Borstlap C.J."/>
            <person name="De Witt R.N."/>
            <person name="Botha A."/>
            <person name="Volschenk H."/>
        </authorList>
    </citation>
    <scope>NUCLEOTIDE SEQUENCE [LARGE SCALE GENOMIC DNA]</scope>
    <source>
        <strain evidence="6 7">CAB683</strain>
    </source>
</reference>
<comment type="subcellular location">
    <subcellularLocation>
        <location evidence="1">Membrane</location>
        <topology evidence="1">Multi-pass membrane protein</topology>
    </subcellularLocation>
</comment>
<dbReference type="Proteomes" id="UP000275385">
    <property type="component" value="Unassembled WGS sequence"/>
</dbReference>
<keyword evidence="4 5" id="KW-0472">Membrane</keyword>
<dbReference type="STRING" id="177199.A0A420Y0R0"/>
<feature type="transmembrane region" description="Helical" evidence="5">
    <location>
        <begin position="146"/>
        <end position="174"/>
    </location>
</feature>
<sequence>MPYGRQEPEIFEQPVGGGGDLELAAVPDEQYTGQTYVTGQTGLHNVITEEDASEEYHLFVFPEERRLGTWSTAFLIINRVVGTGIYSTPSTIIKSTDSVGATLLFWVLGGVMTFCGLFVYLEYGTAMPRSGGEKVYLERVYQRPRYLATCIFAVQFVCFAISTGNAISFSSYILKAATDDAKNGSWLNRGISVTAISVVCLIHALFPRLGIWLSNGLGAFKLVLLLLVVCTGFAALAGRSATPSPHNFSSFAGPGSAMAEHENITGQAAGHALALLQILYSYSGWENANYVLTEVRDAPRTLRRAAPLACAAITVLYVLANIAYFAAMSKAELAQANVTVAAKFFENVWGQSSFVTRALPVFIALSALGNVFAQSFAMPRVKQELAKEGILPFSKLWASDWPRQAPTGSIFLHWIFTVALILGSQTSDVYTFVTNVFIYSGNWIKLFLGVGLLYLTWTPSERWREQRTTFKSFPILTIFWCLSLAFVIAAPFIPNKLPPLLPFYVVPTLGTSLLAIGTAYWLLWAKVLPLFGFHIQHEIEQLPDGSERVKYIRVNPRRQRKRRRRRFAY</sequence>
<protein>
    <recommendedName>
        <fullName evidence="8">Amino acid transporter</fullName>
    </recommendedName>
</protein>
<evidence type="ECO:0008006" key="8">
    <source>
        <dbReference type="Google" id="ProtNLM"/>
    </source>
</evidence>
<evidence type="ECO:0000256" key="3">
    <source>
        <dbReference type="ARBA" id="ARBA00022989"/>
    </source>
</evidence>
<dbReference type="PANTHER" id="PTHR11785:SF382">
    <property type="entry name" value="LOW-AFFINITY METHIONINE PERMEASE"/>
    <property type="match status" value="1"/>
</dbReference>
<proteinExistence type="predicted"/>
<keyword evidence="3 5" id="KW-1133">Transmembrane helix</keyword>
<dbReference type="Pfam" id="PF13520">
    <property type="entry name" value="AA_permease_2"/>
    <property type="match status" value="1"/>
</dbReference>
<keyword evidence="7" id="KW-1185">Reference proteome</keyword>
<feature type="transmembrane region" description="Helical" evidence="5">
    <location>
        <begin position="305"/>
        <end position="327"/>
    </location>
</feature>
<evidence type="ECO:0000256" key="2">
    <source>
        <dbReference type="ARBA" id="ARBA00022692"/>
    </source>
</evidence>
<feature type="transmembrane region" description="Helical" evidence="5">
    <location>
        <begin position="354"/>
        <end position="373"/>
    </location>
</feature>
<dbReference type="GO" id="GO:0015179">
    <property type="term" value="F:L-amino acid transmembrane transporter activity"/>
    <property type="evidence" value="ECO:0007669"/>
    <property type="project" value="TreeGrafter"/>
</dbReference>
<dbReference type="GO" id="GO:0016020">
    <property type="term" value="C:membrane"/>
    <property type="evidence" value="ECO:0007669"/>
    <property type="project" value="UniProtKB-SubCell"/>
</dbReference>
<evidence type="ECO:0000256" key="5">
    <source>
        <dbReference type="SAM" id="Phobius"/>
    </source>
</evidence>
<feature type="transmembrane region" description="Helical" evidence="5">
    <location>
        <begin position="475"/>
        <end position="494"/>
    </location>
</feature>
<dbReference type="EMBL" id="QVQW01000079">
    <property type="protein sequence ID" value="RKU41258.1"/>
    <property type="molecule type" value="Genomic_DNA"/>
</dbReference>
<dbReference type="AlphaFoldDB" id="A0A420Y0R0"/>
<name>A0A420Y0R0_9PEZI</name>
<evidence type="ECO:0000256" key="1">
    <source>
        <dbReference type="ARBA" id="ARBA00004141"/>
    </source>
</evidence>
<evidence type="ECO:0000256" key="4">
    <source>
        <dbReference type="ARBA" id="ARBA00023136"/>
    </source>
</evidence>
<evidence type="ECO:0000313" key="6">
    <source>
        <dbReference type="EMBL" id="RKU41258.1"/>
    </source>
</evidence>
<dbReference type="Gene3D" id="1.20.1740.10">
    <property type="entry name" value="Amino acid/polyamine transporter I"/>
    <property type="match status" value="1"/>
</dbReference>
<accession>A0A420Y0R0</accession>
<keyword evidence="2 5" id="KW-0812">Transmembrane</keyword>
<evidence type="ECO:0000313" key="7">
    <source>
        <dbReference type="Proteomes" id="UP000275385"/>
    </source>
</evidence>
<dbReference type="PANTHER" id="PTHR11785">
    <property type="entry name" value="AMINO ACID TRANSPORTER"/>
    <property type="match status" value="1"/>
</dbReference>
<feature type="transmembrane region" description="Helical" evidence="5">
    <location>
        <begin position="218"/>
        <end position="237"/>
    </location>
</feature>
<dbReference type="InterPro" id="IPR050598">
    <property type="entry name" value="AminoAcid_Transporter"/>
</dbReference>
<feature type="transmembrane region" description="Helical" evidence="5">
    <location>
        <begin position="436"/>
        <end position="455"/>
    </location>
</feature>
<organism evidence="6 7">
    <name type="scientific">Coniochaeta pulveracea</name>
    <dbReference type="NCBI Taxonomy" id="177199"/>
    <lineage>
        <taxon>Eukaryota</taxon>
        <taxon>Fungi</taxon>
        <taxon>Dikarya</taxon>
        <taxon>Ascomycota</taxon>
        <taxon>Pezizomycotina</taxon>
        <taxon>Sordariomycetes</taxon>
        <taxon>Sordariomycetidae</taxon>
        <taxon>Coniochaetales</taxon>
        <taxon>Coniochaetaceae</taxon>
        <taxon>Coniochaeta</taxon>
    </lineage>
</organism>
<comment type="caution">
    <text evidence="6">The sequence shown here is derived from an EMBL/GenBank/DDBJ whole genome shotgun (WGS) entry which is preliminary data.</text>
</comment>
<feature type="transmembrane region" description="Helical" evidence="5">
    <location>
        <begin position="186"/>
        <end position="206"/>
    </location>
</feature>
<dbReference type="OrthoDB" id="5982228at2759"/>
<feature type="transmembrane region" description="Helical" evidence="5">
    <location>
        <begin position="405"/>
        <end position="424"/>
    </location>
</feature>
<feature type="transmembrane region" description="Helical" evidence="5">
    <location>
        <begin position="99"/>
        <end position="121"/>
    </location>
</feature>
<dbReference type="FunFam" id="1.20.1740.10:FF:000106">
    <property type="entry name" value="Methionine transporter, putative (Eurofung)"/>
    <property type="match status" value="1"/>
</dbReference>
<dbReference type="PIRSF" id="PIRSF006060">
    <property type="entry name" value="AA_transporter"/>
    <property type="match status" value="1"/>
</dbReference>
<gene>
    <name evidence="6" type="ORF">DL546_004019</name>
</gene>
<feature type="transmembrane region" description="Helical" evidence="5">
    <location>
        <begin position="500"/>
        <end position="523"/>
    </location>
</feature>